<name>A0A1I8NR73_STOCA</name>
<sequence length="155" mass="16739">MFSQFYKQVCVALIIGLILVIHQTDAKCGECGTNGIACINSTNFHICFGADPDKSLNFQCPTNKICTRLGMKCVEPGMGVEPDCGSGLGCATCDGDQLFTCTSRTTYAMCQGAQVSKTHYSCPSHMTCDTRTKEICVDECHRGGDEPVCNLDKPM</sequence>
<organism evidence="2 3">
    <name type="scientific">Stomoxys calcitrans</name>
    <name type="common">Stable fly</name>
    <name type="synonym">Conops calcitrans</name>
    <dbReference type="NCBI Taxonomy" id="35570"/>
    <lineage>
        <taxon>Eukaryota</taxon>
        <taxon>Metazoa</taxon>
        <taxon>Ecdysozoa</taxon>
        <taxon>Arthropoda</taxon>
        <taxon>Hexapoda</taxon>
        <taxon>Insecta</taxon>
        <taxon>Pterygota</taxon>
        <taxon>Neoptera</taxon>
        <taxon>Endopterygota</taxon>
        <taxon>Diptera</taxon>
        <taxon>Brachycera</taxon>
        <taxon>Muscomorpha</taxon>
        <taxon>Muscoidea</taxon>
        <taxon>Muscidae</taxon>
        <taxon>Stomoxys</taxon>
    </lineage>
</organism>
<keyword evidence="1" id="KW-0732">Signal</keyword>
<protein>
    <recommendedName>
        <fullName evidence="4">Secreted protein</fullName>
    </recommendedName>
</protein>
<evidence type="ECO:0000256" key="1">
    <source>
        <dbReference type="SAM" id="SignalP"/>
    </source>
</evidence>
<proteinExistence type="predicted"/>
<accession>A0A1I8NR73</accession>
<dbReference type="KEGG" id="scac:106089998"/>
<dbReference type="Proteomes" id="UP000095300">
    <property type="component" value="Unassembled WGS sequence"/>
</dbReference>
<gene>
    <name evidence="2" type="primary">106089998</name>
</gene>
<dbReference type="OrthoDB" id="7998970at2759"/>
<dbReference type="VEuPathDB" id="VectorBase:SCAU001330"/>
<feature type="signal peptide" evidence="1">
    <location>
        <begin position="1"/>
        <end position="26"/>
    </location>
</feature>
<evidence type="ECO:0008006" key="4">
    <source>
        <dbReference type="Google" id="ProtNLM"/>
    </source>
</evidence>
<keyword evidence="3" id="KW-1185">Reference proteome</keyword>
<evidence type="ECO:0000313" key="3">
    <source>
        <dbReference type="Proteomes" id="UP000095300"/>
    </source>
</evidence>
<evidence type="ECO:0000313" key="2">
    <source>
        <dbReference type="EnsemblMetazoa" id="SCAU001330-PA"/>
    </source>
</evidence>
<reference evidence="2" key="1">
    <citation type="submission" date="2020-05" db="UniProtKB">
        <authorList>
            <consortium name="EnsemblMetazoa"/>
        </authorList>
    </citation>
    <scope>IDENTIFICATION</scope>
    <source>
        <strain evidence="2">USDA</strain>
    </source>
</reference>
<dbReference type="EnsemblMetazoa" id="SCAU001330-RA">
    <property type="protein sequence ID" value="SCAU001330-PA"/>
    <property type="gene ID" value="SCAU001330"/>
</dbReference>
<dbReference type="AlphaFoldDB" id="A0A1I8NR73"/>
<feature type="chain" id="PRO_5009325436" description="Secreted protein" evidence="1">
    <location>
        <begin position="27"/>
        <end position="155"/>
    </location>
</feature>